<dbReference type="RefSeq" id="WP_200875685.1">
    <property type="nucleotide sequence ID" value="NZ_JPJI01000026.1"/>
</dbReference>
<reference evidence="3 5" key="1">
    <citation type="submission" date="2014-07" db="EMBL/GenBank/DDBJ databases">
        <title>Draft genome sequence of Nonlabens ulvanivorans, an ulvan degrading bacterium.</title>
        <authorList>
            <person name="Kopel M."/>
            <person name="Helbert W."/>
            <person name="Henrissat B."/>
            <person name="Doniger T."/>
            <person name="Banin E."/>
        </authorList>
    </citation>
    <scope>NUCLEOTIDE SEQUENCE [LARGE SCALE GENOMIC DNA]</scope>
    <source>
        <strain evidence="3 5">PLR</strain>
    </source>
</reference>
<organism evidence="3 5">
    <name type="scientific">Nonlabens ulvanivorans</name>
    <name type="common">Persicivirga ulvanivorans</name>
    <dbReference type="NCBI Taxonomy" id="906888"/>
    <lineage>
        <taxon>Bacteria</taxon>
        <taxon>Pseudomonadati</taxon>
        <taxon>Bacteroidota</taxon>
        <taxon>Flavobacteriia</taxon>
        <taxon>Flavobacteriales</taxon>
        <taxon>Flavobacteriaceae</taxon>
        <taxon>Nonlabens</taxon>
    </lineage>
</organism>
<evidence type="ECO:0000313" key="3">
    <source>
        <dbReference type="EMBL" id="KEZ93736.1"/>
    </source>
</evidence>
<comment type="caution">
    <text evidence="3">The sequence shown here is derived from an EMBL/GenBank/DDBJ whole genome shotgun (WGS) entry which is preliminary data.</text>
</comment>
<dbReference type="PANTHER" id="PTHR14969:SF13">
    <property type="entry name" value="AT30094P"/>
    <property type="match status" value="1"/>
</dbReference>
<feature type="transmembrane region" description="Helical" evidence="1">
    <location>
        <begin position="137"/>
        <end position="155"/>
    </location>
</feature>
<feature type="transmembrane region" description="Helical" evidence="1">
    <location>
        <begin position="161"/>
        <end position="179"/>
    </location>
</feature>
<dbReference type="PANTHER" id="PTHR14969">
    <property type="entry name" value="SPHINGOSINE-1-PHOSPHATE PHOSPHOHYDROLASE"/>
    <property type="match status" value="1"/>
</dbReference>
<keyword evidence="6" id="KW-1185">Reference proteome</keyword>
<evidence type="ECO:0000313" key="4">
    <source>
        <dbReference type="EMBL" id="PRX14331.1"/>
    </source>
</evidence>
<protein>
    <submittedName>
        <fullName evidence="3">Transmembrane PAP2 superfamily protein</fullName>
    </submittedName>
    <submittedName>
        <fullName evidence="4">Undecaprenyl-diphosphatase</fullName>
    </submittedName>
</protein>
<dbReference type="EMBL" id="PVNA01000002">
    <property type="protein sequence ID" value="PRX14331.1"/>
    <property type="molecule type" value="Genomic_DNA"/>
</dbReference>
<feature type="transmembrane region" description="Helical" evidence="1">
    <location>
        <begin position="56"/>
        <end position="77"/>
    </location>
</feature>
<feature type="domain" description="Phosphatidic acid phosphatase type 2/haloperoxidase" evidence="2">
    <location>
        <begin position="59"/>
        <end position="176"/>
    </location>
</feature>
<proteinExistence type="predicted"/>
<dbReference type="Gene3D" id="1.20.144.10">
    <property type="entry name" value="Phosphatidic acid phosphatase type 2/haloperoxidase"/>
    <property type="match status" value="1"/>
</dbReference>
<sequence>MEDIKQLDWDLMLLLNDWGNDTVDLIFNIITYKFYAIPLYLYLFYVLFKKLNKKELIIALITIVLLVAISDQVAMLFKNTWVLRLRPFREPALEGLISKVGKSGGTYGFYSGHASNAMALAVFMWHMLKQSHKTTGILLFIWAVLVAYSRVYLGVHYPGDVLMGMFMGTVIGWLCYRLFAFAKAKYAPASSSSTAL</sequence>
<dbReference type="Pfam" id="PF01569">
    <property type="entry name" value="PAP2"/>
    <property type="match status" value="1"/>
</dbReference>
<evidence type="ECO:0000313" key="5">
    <source>
        <dbReference type="Proteomes" id="UP000028531"/>
    </source>
</evidence>
<keyword evidence="1 3" id="KW-0812">Transmembrane</keyword>
<evidence type="ECO:0000256" key="1">
    <source>
        <dbReference type="SAM" id="Phobius"/>
    </source>
</evidence>
<dbReference type="Proteomes" id="UP000028531">
    <property type="component" value="Unassembled WGS sequence"/>
</dbReference>
<reference evidence="4 6" key="2">
    <citation type="submission" date="2018-03" db="EMBL/GenBank/DDBJ databases">
        <title>Genomic Encyclopedia of Archaeal and Bacterial Type Strains, Phase II (KMG-II): from individual species to whole genera.</title>
        <authorList>
            <person name="Goeker M."/>
        </authorList>
    </citation>
    <scope>NUCLEOTIDE SEQUENCE [LARGE SCALE GENOMIC DNA]</scope>
    <source>
        <strain evidence="4 6">DSM 22727</strain>
    </source>
</reference>
<dbReference type="InterPro" id="IPR000326">
    <property type="entry name" value="PAP2/HPO"/>
</dbReference>
<evidence type="ECO:0000259" key="2">
    <source>
        <dbReference type="SMART" id="SM00014"/>
    </source>
</evidence>
<dbReference type="Proteomes" id="UP000239997">
    <property type="component" value="Unassembled WGS sequence"/>
</dbReference>
<dbReference type="SMART" id="SM00014">
    <property type="entry name" value="acidPPc"/>
    <property type="match status" value="1"/>
</dbReference>
<keyword evidence="1" id="KW-1133">Transmembrane helix</keyword>
<name>A0A084JXQ2_NONUL</name>
<feature type="transmembrane region" description="Helical" evidence="1">
    <location>
        <begin position="25"/>
        <end position="44"/>
    </location>
</feature>
<dbReference type="AlphaFoldDB" id="A0A084JXQ2"/>
<feature type="transmembrane region" description="Helical" evidence="1">
    <location>
        <begin position="107"/>
        <end position="125"/>
    </location>
</feature>
<gene>
    <name evidence="3" type="ORF">IL45_05910</name>
    <name evidence="4" type="ORF">LY02_01361</name>
</gene>
<dbReference type="EMBL" id="JPJI01000026">
    <property type="protein sequence ID" value="KEZ93736.1"/>
    <property type="molecule type" value="Genomic_DNA"/>
</dbReference>
<keyword evidence="1" id="KW-0472">Membrane</keyword>
<dbReference type="InterPro" id="IPR036938">
    <property type="entry name" value="PAP2/HPO_sf"/>
</dbReference>
<evidence type="ECO:0000313" key="6">
    <source>
        <dbReference type="Proteomes" id="UP000239997"/>
    </source>
</evidence>
<accession>A0A084JXQ2</accession>
<dbReference type="SUPFAM" id="SSF48317">
    <property type="entry name" value="Acid phosphatase/Vanadium-dependent haloperoxidase"/>
    <property type="match status" value="1"/>
</dbReference>